<evidence type="ECO:0000313" key="5">
    <source>
        <dbReference type="Proteomes" id="UP000315369"/>
    </source>
</evidence>
<sequence>MHWVFLVACLAGASDAAEPSTLTVAQSRPVAPASPPMSLTDALALESGGDDTGALQAVEALVLSKPQWELPRLEAARLLLKVGGSLEQAEAHLEVATRIAPTNPRGWYLRGLLWEERGNSLQATRAYETAVQHRASYEEARFRLGGLWVSLGDLLKAELHYRYLARSKPEWVQVRLQLADVLEKQERLLDAETELLAARSVQPDSPLVLRKLADFYERTERPQLAAKVRKSMEPQEKKRMRALKPSRR</sequence>
<dbReference type="InterPro" id="IPR051012">
    <property type="entry name" value="CellSynth/LPSAsmb/PSIAsmb"/>
</dbReference>
<dbReference type="Gene3D" id="1.25.40.10">
    <property type="entry name" value="Tetratricopeptide repeat domain"/>
    <property type="match status" value="1"/>
</dbReference>
<evidence type="ECO:0000256" key="2">
    <source>
        <dbReference type="ARBA" id="ARBA00022803"/>
    </source>
</evidence>
<reference evidence="4 5" key="1">
    <citation type="submission" date="2019-06" db="EMBL/GenBank/DDBJ databases">
        <authorList>
            <person name="Livingstone P."/>
            <person name="Whitworth D."/>
        </authorList>
    </citation>
    <scope>NUCLEOTIDE SEQUENCE [LARGE SCALE GENOMIC DNA]</scope>
    <source>
        <strain evidence="4 5">AM401</strain>
    </source>
</reference>
<organism evidence="4 5">
    <name type="scientific">Myxococcus llanfairpwllgwyngyllgogerychwyrndrobwllllantysiliogogogochensis</name>
    <dbReference type="NCBI Taxonomy" id="2590453"/>
    <lineage>
        <taxon>Bacteria</taxon>
        <taxon>Pseudomonadati</taxon>
        <taxon>Myxococcota</taxon>
        <taxon>Myxococcia</taxon>
        <taxon>Myxococcales</taxon>
        <taxon>Cystobacterineae</taxon>
        <taxon>Myxococcaceae</taxon>
        <taxon>Myxococcus</taxon>
    </lineage>
</organism>
<dbReference type="PANTHER" id="PTHR45586">
    <property type="entry name" value="TPR REPEAT-CONTAINING PROTEIN PA4667"/>
    <property type="match status" value="1"/>
</dbReference>
<protein>
    <submittedName>
        <fullName evidence="4">Tetratricopeptide repeat protein</fullName>
    </submittedName>
</protein>
<name>A0A540WUK1_9BACT</name>
<dbReference type="Pfam" id="PF13432">
    <property type="entry name" value="TPR_16"/>
    <property type="match status" value="2"/>
</dbReference>
<keyword evidence="2" id="KW-0802">TPR repeat</keyword>
<feature type="compositionally biased region" description="Basic residues" evidence="3">
    <location>
        <begin position="238"/>
        <end position="248"/>
    </location>
</feature>
<evidence type="ECO:0000313" key="4">
    <source>
        <dbReference type="EMBL" id="TQF12610.1"/>
    </source>
</evidence>
<dbReference type="EMBL" id="VIFM01000132">
    <property type="protein sequence ID" value="TQF12610.1"/>
    <property type="molecule type" value="Genomic_DNA"/>
</dbReference>
<dbReference type="OrthoDB" id="5512755at2"/>
<evidence type="ECO:0000256" key="1">
    <source>
        <dbReference type="ARBA" id="ARBA00022737"/>
    </source>
</evidence>
<keyword evidence="5" id="KW-1185">Reference proteome</keyword>
<accession>A0A540WUK1</accession>
<dbReference type="PANTHER" id="PTHR45586:SF1">
    <property type="entry name" value="LIPOPOLYSACCHARIDE ASSEMBLY PROTEIN B"/>
    <property type="match status" value="1"/>
</dbReference>
<evidence type="ECO:0000256" key="3">
    <source>
        <dbReference type="SAM" id="MobiDB-lite"/>
    </source>
</evidence>
<dbReference type="Proteomes" id="UP000315369">
    <property type="component" value="Unassembled WGS sequence"/>
</dbReference>
<dbReference type="AlphaFoldDB" id="A0A540WUK1"/>
<keyword evidence="1" id="KW-0677">Repeat</keyword>
<gene>
    <name evidence="4" type="ORF">FJV41_28190</name>
</gene>
<feature type="region of interest" description="Disordered" evidence="3">
    <location>
        <begin position="226"/>
        <end position="248"/>
    </location>
</feature>
<proteinExistence type="predicted"/>
<comment type="caution">
    <text evidence="4">The sequence shown here is derived from an EMBL/GenBank/DDBJ whole genome shotgun (WGS) entry which is preliminary data.</text>
</comment>
<dbReference type="InterPro" id="IPR011990">
    <property type="entry name" value="TPR-like_helical_dom_sf"/>
</dbReference>
<dbReference type="SUPFAM" id="SSF48452">
    <property type="entry name" value="TPR-like"/>
    <property type="match status" value="1"/>
</dbReference>
<dbReference type="RefSeq" id="WP_141645665.1">
    <property type="nucleotide sequence ID" value="NZ_VIFM01000132.1"/>
</dbReference>